<sequence length="112" mass="13374">MAEFDAEKFEDKYVHYFNELQRGYKNAFNYMNERYDSKLIHAIDQEVLNESEPFYEGDGEFRIELPENPTDRVRSVVVEAEKLEETLSVYVERLEYELARVFGFDPTDPDEN</sequence>
<accession>E7QXV5</accession>
<evidence type="ECO:0000313" key="1">
    <source>
        <dbReference type="EMBL" id="EFW90656.1"/>
    </source>
</evidence>
<proteinExistence type="predicted"/>
<name>E7QXV5_HALPU</name>
<dbReference type="OrthoDB" id="225920at2157"/>
<evidence type="ECO:0000313" key="3">
    <source>
        <dbReference type="Proteomes" id="UP000003751"/>
    </source>
</evidence>
<dbReference type="InterPro" id="IPR043952">
    <property type="entry name" value="DUF5783"/>
</dbReference>
<dbReference type="EMBL" id="FRAN01000008">
    <property type="protein sequence ID" value="SHL56221.1"/>
    <property type="molecule type" value="Genomic_DNA"/>
</dbReference>
<dbReference type="STRING" id="797209.GCA_000376445_02281"/>
<reference evidence="4" key="3">
    <citation type="submission" date="2016-11" db="EMBL/GenBank/DDBJ databases">
        <authorList>
            <person name="Varghese N."/>
            <person name="Submissions S."/>
        </authorList>
    </citation>
    <scope>NUCLEOTIDE SEQUENCE [LARGE SCALE GENOMIC DNA]</scope>
    <source>
        <strain evidence="4">DX253</strain>
    </source>
</reference>
<dbReference type="AlphaFoldDB" id="E7QXV5"/>
<evidence type="ECO:0000313" key="4">
    <source>
        <dbReference type="Proteomes" id="UP000184203"/>
    </source>
</evidence>
<dbReference type="EMBL" id="AEMG01000022">
    <property type="protein sequence ID" value="EFW90656.1"/>
    <property type="molecule type" value="Genomic_DNA"/>
</dbReference>
<reference evidence="2" key="2">
    <citation type="submission" date="2016-11" db="EMBL/GenBank/DDBJ databases">
        <authorList>
            <person name="Jaros S."/>
            <person name="Januszkiewicz K."/>
            <person name="Wedrychowicz H."/>
        </authorList>
    </citation>
    <scope>NUCLEOTIDE SEQUENCE [LARGE SCALE GENOMIC DNA]</scope>
    <source>
        <strain evidence="2">DX253</strain>
    </source>
</reference>
<dbReference type="Proteomes" id="UP000003751">
    <property type="component" value="Unassembled WGS sequence"/>
</dbReference>
<evidence type="ECO:0000313" key="2">
    <source>
        <dbReference type="EMBL" id="SHL56221.1"/>
    </source>
</evidence>
<organism evidence="1 3">
    <name type="scientific">Haladaptatus paucihalophilus DX253</name>
    <dbReference type="NCBI Taxonomy" id="797209"/>
    <lineage>
        <taxon>Archaea</taxon>
        <taxon>Methanobacteriati</taxon>
        <taxon>Methanobacteriota</taxon>
        <taxon>Stenosarchaea group</taxon>
        <taxon>Halobacteria</taxon>
        <taxon>Halobacteriales</taxon>
        <taxon>Haladaptataceae</taxon>
        <taxon>Haladaptatus</taxon>
    </lineage>
</organism>
<dbReference type="RefSeq" id="WP_007982246.1">
    <property type="nucleotide sequence ID" value="NZ_AEMG01000022.1"/>
</dbReference>
<gene>
    <name evidence="2" type="ORF">SAMN05444342_4115</name>
    <name evidence="1" type="ORF">ZOD2009_18220</name>
</gene>
<dbReference type="Proteomes" id="UP000184203">
    <property type="component" value="Unassembled WGS sequence"/>
</dbReference>
<protein>
    <submittedName>
        <fullName evidence="1">Uncharacterized protein</fullName>
    </submittedName>
</protein>
<dbReference type="Pfam" id="PF19095">
    <property type="entry name" value="DUF5783"/>
    <property type="match status" value="1"/>
</dbReference>
<keyword evidence="4" id="KW-1185">Reference proteome</keyword>
<dbReference type="PATRIC" id="fig|797209.4.peg.3568"/>
<reference evidence="1 3" key="1">
    <citation type="journal article" date="2014" name="ISME J.">
        <title>Trehalose/2-sulfotrehalose biosynthesis and glycine-betaine uptake are widely spread mechanisms for osmoadaptation in the Halobacteriales.</title>
        <authorList>
            <person name="Youssef N.H."/>
            <person name="Savage-Ashlock K.N."/>
            <person name="McCully A.L."/>
            <person name="Luedtke B."/>
            <person name="Shaw E.I."/>
            <person name="Hoff W.D."/>
            <person name="Elshahed M.S."/>
        </authorList>
    </citation>
    <scope>NUCLEOTIDE SEQUENCE [LARGE SCALE GENOMIC DNA]</scope>
    <source>
        <strain evidence="1 3">DX253</strain>
    </source>
</reference>
<dbReference type="eggNOG" id="arCOG03029">
    <property type="taxonomic scope" value="Archaea"/>
</dbReference>